<dbReference type="RefSeq" id="XP_067514663.1">
    <property type="nucleotide sequence ID" value="XM_067658562.1"/>
</dbReference>
<dbReference type="OMA" id="NSERAFW"/>
<dbReference type="GeneID" id="93610943"/>
<gene>
    <name evidence="1" type="ORF">RO3G_03972</name>
</gene>
<dbReference type="VEuPathDB" id="FungiDB:RO3G_03972"/>
<accession>I1BST7</accession>
<dbReference type="AlphaFoldDB" id="I1BST7"/>
<protein>
    <submittedName>
        <fullName evidence="1">Uncharacterized protein</fullName>
    </submittedName>
</protein>
<keyword evidence="2" id="KW-1185">Reference proteome</keyword>
<dbReference type="InParanoid" id="I1BST7"/>
<organism evidence="1 2">
    <name type="scientific">Rhizopus delemar (strain RA 99-880 / ATCC MYA-4621 / FGSC 9543 / NRRL 43880)</name>
    <name type="common">Mucormycosis agent</name>
    <name type="synonym">Rhizopus arrhizus var. delemar</name>
    <dbReference type="NCBI Taxonomy" id="246409"/>
    <lineage>
        <taxon>Eukaryota</taxon>
        <taxon>Fungi</taxon>
        <taxon>Fungi incertae sedis</taxon>
        <taxon>Mucoromycota</taxon>
        <taxon>Mucoromycotina</taxon>
        <taxon>Mucoromycetes</taxon>
        <taxon>Mucorales</taxon>
        <taxon>Mucorineae</taxon>
        <taxon>Rhizopodaceae</taxon>
        <taxon>Rhizopus</taxon>
    </lineage>
</organism>
<proteinExistence type="predicted"/>
<dbReference type="Proteomes" id="UP000009138">
    <property type="component" value="Unassembled WGS sequence"/>
</dbReference>
<evidence type="ECO:0000313" key="1">
    <source>
        <dbReference type="EMBL" id="EIE79267.1"/>
    </source>
</evidence>
<dbReference type="EMBL" id="CH476733">
    <property type="protein sequence ID" value="EIE79267.1"/>
    <property type="molecule type" value="Genomic_DNA"/>
</dbReference>
<evidence type="ECO:0000313" key="2">
    <source>
        <dbReference type="Proteomes" id="UP000009138"/>
    </source>
</evidence>
<reference evidence="1 2" key="1">
    <citation type="journal article" date="2009" name="PLoS Genet.">
        <title>Genomic analysis of the basal lineage fungus Rhizopus oryzae reveals a whole-genome duplication.</title>
        <authorList>
            <person name="Ma L.-J."/>
            <person name="Ibrahim A.S."/>
            <person name="Skory C."/>
            <person name="Grabherr M.G."/>
            <person name="Burger G."/>
            <person name="Butler M."/>
            <person name="Elias M."/>
            <person name="Idnurm A."/>
            <person name="Lang B.F."/>
            <person name="Sone T."/>
            <person name="Abe A."/>
            <person name="Calvo S.E."/>
            <person name="Corrochano L.M."/>
            <person name="Engels R."/>
            <person name="Fu J."/>
            <person name="Hansberg W."/>
            <person name="Kim J.-M."/>
            <person name="Kodira C.D."/>
            <person name="Koehrsen M.J."/>
            <person name="Liu B."/>
            <person name="Miranda-Saavedra D."/>
            <person name="O'Leary S."/>
            <person name="Ortiz-Castellanos L."/>
            <person name="Poulter R."/>
            <person name="Rodriguez-Romero J."/>
            <person name="Ruiz-Herrera J."/>
            <person name="Shen Y.-Q."/>
            <person name="Zeng Q."/>
            <person name="Galagan J."/>
            <person name="Birren B.W."/>
            <person name="Cuomo C.A."/>
            <person name="Wickes B.L."/>
        </authorList>
    </citation>
    <scope>NUCLEOTIDE SEQUENCE [LARGE SCALE GENOMIC DNA]</scope>
    <source>
        <strain evidence="2">RA 99-880 / ATCC MYA-4621 / FGSC 9543 / NRRL 43880</strain>
    </source>
</reference>
<name>I1BST7_RHIO9</name>
<sequence>MGGIQSENKRKWDDEPEGIPIATKKVAIALNEKATILTFINSKVSMCSTGGPKLTAKSINELSDIVQVIARFNQQLSDNQVQLLKEEQEAGNSFHNLKHHHTTYMLLKDALNKPLDEIIQWLWRHECPDDVEDQEKDLLQAVKLILTHFAGKCRRGRRKITNSERTFWVSHVIPIFDVFADQTGLLNFKWCEIYLQAHADTIPGMVRYVDGVGLDLSDTERMVMESSSGEHKENVKHTEDDTLKQIHSSITMLKTDINNHRNAAFSTMCQIETFGIHCVKKEITLSKTKLNGATGGYIYQEIRSAEIPVTYEERHKWLKMADLLATLMKLLIAQQKIRDQLDKENSGYIHVSENLRVQSVLDI</sequence>
<dbReference type="OrthoDB" id="2404656at2759"/>